<sequence length="61" mass="6797">MTYKIVTVRATGLTPEAVSEELERELNTAVADGWDLDRIQPIIYNSSTTGYLLLILRKDAA</sequence>
<dbReference type="EMBL" id="SNXZ01000005">
    <property type="protein sequence ID" value="TDP94799.1"/>
    <property type="molecule type" value="Genomic_DNA"/>
</dbReference>
<dbReference type="OrthoDB" id="5197280at2"/>
<name>A0A4R6S4V7_LABRH</name>
<accession>A0A4R6S4V7</accession>
<dbReference type="AlphaFoldDB" id="A0A4R6S4V7"/>
<dbReference type="Proteomes" id="UP000295444">
    <property type="component" value="Unassembled WGS sequence"/>
</dbReference>
<dbReference type="RefSeq" id="WP_133852224.1">
    <property type="nucleotide sequence ID" value="NZ_SNXZ01000005.1"/>
</dbReference>
<proteinExistence type="predicted"/>
<comment type="caution">
    <text evidence="1">The sequence shown here is derived from an EMBL/GenBank/DDBJ whole genome shotgun (WGS) entry which is preliminary data.</text>
</comment>
<organism evidence="1 2">
    <name type="scientific">Labedaea rhizosphaerae</name>
    <dbReference type="NCBI Taxonomy" id="598644"/>
    <lineage>
        <taxon>Bacteria</taxon>
        <taxon>Bacillati</taxon>
        <taxon>Actinomycetota</taxon>
        <taxon>Actinomycetes</taxon>
        <taxon>Pseudonocardiales</taxon>
        <taxon>Pseudonocardiaceae</taxon>
        <taxon>Labedaea</taxon>
    </lineage>
</organism>
<reference evidence="1 2" key="1">
    <citation type="submission" date="2019-03" db="EMBL/GenBank/DDBJ databases">
        <title>Genomic Encyclopedia of Type Strains, Phase IV (KMG-IV): sequencing the most valuable type-strain genomes for metagenomic binning, comparative biology and taxonomic classification.</title>
        <authorList>
            <person name="Goeker M."/>
        </authorList>
    </citation>
    <scope>NUCLEOTIDE SEQUENCE [LARGE SCALE GENOMIC DNA]</scope>
    <source>
        <strain evidence="1 2">DSM 45361</strain>
    </source>
</reference>
<protein>
    <recommendedName>
        <fullName evidence="3">DUF4177 domain-containing protein</fullName>
    </recommendedName>
</protein>
<keyword evidence="2" id="KW-1185">Reference proteome</keyword>
<evidence type="ECO:0000313" key="1">
    <source>
        <dbReference type="EMBL" id="TDP94799.1"/>
    </source>
</evidence>
<evidence type="ECO:0008006" key="3">
    <source>
        <dbReference type="Google" id="ProtNLM"/>
    </source>
</evidence>
<evidence type="ECO:0000313" key="2">
    <source>
        <dbReference type="Proteomes" id="UP000295444"/>
    </source>
</evidence>
<gene>
    <name evidence="1" type="ORF">EV186_10531</name>
</gene>